<evidence type="ECO:0000256" key="1">
    <source>
        <dbReference type="ARBA" id="ARBA00004429"/>
    </source>
</evidence>
<comment type="similarity">
    <text evidence="2 9">Belongs to the FHIPEP (flagella/HR/invasion proteins export pore) family.</text>
</comment>
<dbReference type="GO" id="GO:0009306">
    <property type="term" value="P:protein secretion"/>
    <property type="evidence" value="ECO:0007669"/>
    <property type="project" value="InterPro"/>
</dbReference>
<dbReference type="RefSeq" id="WP_206707234.1">
    <property type="nucleotide sequence ID" value="NZ_CP059066.1"/>
</dbReference>
<comment type="function">
    <text evidence="9">Required for formation of the rod structure of the flagellar apparatus. Together with FliI and FliH, may constitute the export apparatus of flagellin.</text>
</comment>
<gene>
    <name evidence="9 10" type="primary">flhA</name>
    <name evidence="10" type="ORF">H0A61_02283</name>
</gene>
<feature type="transmembrane region" description="Helical" evidence="9">
    <location>
        <begin position="55"/>
        <end position="72"/>
    </location>
</feature>
<dbReference type="KEGG" id="kme:H0A61_02283"/>
<sequence>MKFGDILVVIAVIAIVIMMIIPLPTFILDLLLTFNITLALVILLVSMYTLEPLQFSIFPSLLLLTTLFRLALNVSSTRLILINGFAGNVIRAFGEFVIGSNALVGFIIFLILIVIQFIVITKGAERVAEVAARFTLDGMPGKQMSIDADLNAGLITDAEVRKRRLDIQREADFYGAMDGASKFVKGDAIAAIIITIINIIGGLITGMIFKNMDFSTAVSHYTLLTVGDGLVSQIPALLISTATGIIVTRAASDSNLGEDLLKQILSHPKVLLIASAALAFLGIMPGLPTIPFFVLSAIMGFSGYSMYHTGKKEISKVEEEEIEKETDYLKKPENVVSLLQVDPIELEFGYGIIPLADVNQGGDLLDRVIMIRRQCAVEMGIIVPVIRIRDNIQLRPNEYVIKIKGVEVSRGELKPDHYLAMNPGTVEEEIEGVQTVEPAFGLPAVWISKEKKDKAEMLGYTVVDSPSVIATHLTEVIKRYAHELLGRQEVKMLADSVKESHPALIEELVPKVLSLGEIQKVLANLLKEGISIRDLVTIFETLADYGNITKDPDMLTEYVRQALSRVITKKYVYDNRLKVITLDPKLEELIRDSIQQTDHGNYLSINPEITQKIFTSLSNEIKKFSSINQEPVILTSPVVRLFFRRLIEHTFPSLAVLSFNEIEPRVEVQSIGMVSIK</sequence>
<keyword evidence="10" id="KW-0282">Flagellum</keyword>
<dbReference type="InterPro" id="IPR042194">
    <property type="entry name" value="FHIPEP_1"/>
</dbReference>
<dbReference type="NCBIfam" id="TIGR01399">
    <property type="entry name" value="hrcV"/>
    <property type="match status" value="1"/>
</dbReference>
<feature type="transmembrane region" description="Helical" evidence="9">
    <location>
        <begin position="6"/>
        <end position="23"/>
    </location>
</feature>
<feature type="transmembrane region" description="Helical" evidence="9">
    <location>
        <begin position="264"/>
        <end position="284"/>
    </location>
</feature>
<keyword evidence="8 9" id="KW-0472">Membrane</keyword>
<dbReference type="AlphaFoldDB" id="A0A8A0RPR4"/>
<keyword evidence="5" id="KW-0997">Cell inner membrane</keyword>
<reference evidence="10" key="1">
    <citation type="submission" date="2020-07" db="EMBL/GenBank/DDBJ databases">
        <title>Koleobacter methoxysyntrophicus gen. nov., sp. nov., a novel anaerobic bacterium isolated from deep subsurface oil field and proposal of Koleobacterales ord. nov. in the phylum Firmicutes.</title>
        <authorList>
            <person name="Sakamoto S."/>
            <person name="Tamaki H."/>
        </authorList>
    </citation>
    <scope>NUCLEOTIDE SEQUENCE</scope>
    <source>
        <strain evidence="10">NRmbB1</strain>
    </source>
</reference>
<proteinExistence type="inferred from homology"/>
<dbReference type="InterPro" id="IPR042193">
    <property type="entry name" value="FHIPEP_3"/>
</dbReference>
<evidence type="ECO:0000256" key="2">
    <source>
        <dbReference type="ARBA" id="ARBA00008835"/>
    </source>
</evidence>
<dbReference type="InterPro" id="IPR006301">
    <property type="entry name" value="FlhA"/>
</dbReference>
<organism evidence="10 11">
    <name type="scientific">Koleobacter methoxysyntrophicus</name>
    <dbReference type="NCBI Taxonomy" id="2751313"/>
    <lineage>
        <taxon>Bacteria</taxon>
        <taxon>Bacillati</taxon>
        <taxon>Bacillota</taxon>
        <taxon>Clostridia</taxon>
        <taxon>Koleobacterales</taxon>
        <taxon>Koleobacteraceae</taxon>
        <taxon>Koleobacter</taxon>
    </lineage>
</organism>
<name>A0A8A0RPR4_9FIRM</name>
<dbReference type="Pfam" id="PF00771">
    <property type="entry name" value="FHIPEP"/>
    <property type="match status" value="1"/>
</dbReference>
<evidence type="ECO:0000313" key="10">
    <source>
        <dbReference type="EMBL" id="QSQ09902.1"/>
    </source>
</evidence>
<keyword evidence="7 9" id="KW-1133">Transmembrane helix</keyword>
<dbReference type="Proteomes" id="UP000662904">
    <property type="component" value="Chromosome"/>
</dbReference>
<dbReference type="PANTHER" id="PTHR30161:SF1">
    <property type="entry name" value="FLAGELLAR BIOSYNTHESIS PROTEIN FLHA-RELATED"/>
    <property type="match status" value="1"/>
</dbReference>
<dbReference type="InterPro" id="IPR042196">
    <property type="entry name" value="FHIPEP_4"/>
</dbReference>
<evidence type="ECO:0000313" key="11">
    <source>
        <dbReference type="Proteomes" id="UP000662904"/>
    </source>
</evidence>
<evidence type="ECO:0000256" key="4">
    <source>
        <dbReference type="ARBA" id="ARBA00022475"/>
    </source>
</evidence>
<keyword evidence="9" id="KW-0653">Protein transport</keyword>
<evidence type="ECO:0000256" key="9">
    <source>
        <dbReference type="RuleBase" id="RU364093"/>
    </source>
</evidence>
<keyword evidence="3 9" id="KW-0813">Transport</keyword>
<keyword evidence="11" id="KW-1185">Reference proteome</keyword>
<feature type="transmembrane region" description="Helical" evidence="9">
    <location>
        <begin position="30"/>
        <end position="49"/>
    </location>
</feature>
<dbReference type="GO" id="GO:0044780">
    <property type="term" value="P:bacterial-type flagellum assembly"/>
    <property type="evidence" value="ECO:0007669"/>
    <property type="project" value="InterPro"/>
</dbReference>
<keyword evidence="9" id="KW-1006">Bacterial flagellum protein export</keyword>
<dbReference type="Gene3D" id="1.10.8.540">
    <property type="entry name" value="FHIPEP family, domain 3"/>
    <property type="match status" value="1"/>
</dbReference>
<evidence type="ECO:0000256" key="8">
    <source>
        <dbReference type="ARBA" id="ARBA00023136"/>
    </source>
</evidence>
<feature type="transmembrane region" description="Helical" evidence="9">
    <location>
        <begin position="104"/>
        <end position="124"/>
    </location>
</feature>
<feature type="transmembrane region" description="Helical" evidence="9">
    <location>
        <begin position="188"/>
        <end position="209"/>
    </location>
</feature>
<keyword evidence="10" id="KW-0966">Cell projection</keyword>
<dbReference type="PANTHER" id="PTHR30161">
    <property type="entry name" value="FLAGELLAR EXPORT PROTEIN, MEMBRANE FLHA SUBUNIT-RELATED"/>
    <property type="match status" value="1"/>
</dbReference>
<accession>A0A8A0RPR4</accession>
<keyword evidence="4 9" id="KW-1003">Cell membrane</keyword>
<comment type="subcellular location">
    <subcellularLocation>
        <location evidence="1">Cell inner membrane</location>
        <topology evidence="1">Multi-pass membrane protein</topology>
    </subcellularLocation>
    <subcellularLocation>
        <location evidence="9">Cell membrane</location>
        <topology evidence="9">Multi-pass membrane protein</topology>
    </subcellularLocation>
</comment>
<dbReference type="Gene3D" id="3.40.30.60">
    <property type="entry name" value="FHIPEP family, domain 1"/>
    <property type="match status" value="1"/>
</dbReference>
<protein>
    <recommendedName>
        <fullName evidence="9">Flagellar biosynthesis protein FlhA</fullName>
    </recommendedName>
</protein>
<dbReference type="InterPro" id="IPR001712">
    <property type="entry name" value="T3SS_FHIPEP"/>
</dbReference>
<dbReference type="EMBL" id="CP059066">
    <property type="protein sequence ID" value="QSQ09902.1"/>
    <property type="molecule type" value="Genomic_DNA"/>
</dbReference>
<dbReference type="PROSITE" id="PS00994">
    <property type="entry name" value="FHIPEP"/>
    <property type="match status" value="1"/>
</dbReference>
<dbReference type="InterPro" id="IPR025505">
    <property type="entry name" value="FHIPEP_CS"/>
</dbReference>
<evidence type="ECO:0000256" key="5">
    <source>
        <dbReference type="ARBA" id="ARBA00022519"/>
    </source>
</evidence>
<feature type="transmembrane region" description="Helical" evidence="9">
    <location>
        <begin position="229"/>
        <end position="252"/>
    </location>
</feature>
<keyword evidence="10" id="KW-0969">Cilium</keyword>
<keyword evidence="6 9" id="KW-0812">Transmembrane</keyword>
<dbReference type="NCBIfam" id="TIGR01398">
    <property type="entry name" value="FlhA"/>
    <property type="match status" value="1"/>
</dbReference>
<dbReference type="PRINTS" id="PR00949">
    <property type="entry name" value="TYPE3IMAPROT"/>
</dbReference>
<dbReference type="Gene3D" id="3.40.50.12790">
    <property type="entry name" value="FHIPEP family, domain 4"/>
    <property type="match status" value="1"/>
</dbReference>
<dbReference type="PIRSF" id="PIRSF005419">
    <property type="entry name" value="FlhA"/>
    <property type="match status" value="1"/>
</dbReference>
<keyword evidence="9" id="KW-1005">Bacterial flagellum biogenesis</keyword>
<evidence type="ECO:0000256" key="6">
    <source>
        <dbReference type="ARBA" id="ARBA00022692"/>
    </source>
</evidence>
<evidence type="ECO:0000256" key="7">
    <source>
        <dbReference type="ARBA" id="ARBA00022989"/>
    </source>
</evidence>
<dbReference type="GO" id="GO:0005886">
    <property type="term" value="C:plasma membrane"/>
    <property type="evidence" value="ECO:0007669"/>
    <property type="project" value="UniProtKB-SubCell"/>
</dbReference>
<evidence type="ECO:0000256" key="3">
    <source>
        <dbReference type="ARBA" id="ARBA00022448"/>
    </source>
</evidence>
<dbReference type="InterPro" id="IPR006302">
    <property type="entry name" value="T3SS_HrcV"/>
</dbReference>